<dbReference type="AlphaFoldDB" id="K1GGW9"/>
<dbReference type="Proteomes" id="UP000005809">
    <property type="component" value="Unassembled WGS sequence"/>
</dbReference>
<protein>
    <recommendedName>
        <fullName evidence="3">DDE domain-containing protein</fullName>
    </recommendedName>
</protein>
<comment type="caution">
    <text evidence="1">The sequence shown here is derived from an EMBL/GenBank/DDBJ whole genome shotgun (WGS) entry which is preliminary data.</text>
</comment>
<evidence type="ECO:0008006" key="3">
    <source>
        <dbReference type="Google" id="ProtNLM"/>
    </source>
</evidence>
<reference evidence="1 2" key="1">
    <citation type="submission" date="2012-05" db="EMBL/GenBank/DDBJ databases">
        <title>The Genome Sequence of Fusobacterium periodontium Oral Taxon 201 Strain D10.</title>
        <authorList>
            <consortium name="The Broad Institute Genome Sequencing Platform"/>
            <consortium name="The Broad Institute Genome Sequencing Center for Infectious Disease"/>
            <person name="Earl A."/>
            <person name="Ward D."/>
            <person name="Feldgarden M."/>
            <person name="Gevers D."/>
            <person name="Strauss J."/>
            <person name="Sibley C."/>
            <person name="White A."/>
            <person name="Ambrose C.E."/>
            <person name="Allen-Vercoe E."/>
            <person name="Walker B."/>
            <person name="Young S.K."/>
            <person name="Zeng Q."/>
            <person name="Gargeya S."/>
            <person name="Fitzgerald M."/>
            <person name="Haas B."/>
            <person name="Abouelleil A."/>
            <person name="Alvarado L."/>
            <person name="Arachchi H.M."/>
            <person name="Berlin A.M."/>
            <person name="Chapman S.B."/>
            <person name="Goldberg J."/>
            <person name="Griggs A."/>
            <person name="Gujja S."/>
            <person name="Hansen M."/>
            <person name="Howarth C."/>
            <person name="Imamovic A."/>
            <person name="Larimer J."/>
            <person name="McCowan C."/>
            <person name="Montmayeur A."/>
            <person name="Murphy C."/>
            <person name="Neiman D."/>
            <person name="Pearson M."/>
            <person name="Priest M."/>
            <person name="Roberts A."/>
            <person name="Saif S."/>
            <person name="Shea T."/>
            <person name="Sisk P."/>
            <person name="Sykes S."/>
            <person name="Wortman J."/>
            <person name="Nusbaum C."/>
            <person name="Birren B."/>
        </authorList>
    </citation>
    <scope>NUCLEOTIDE SEQUENCE [LARGE SCALE GENOMIC DNA]</scope>
    <source>
        <strain evidence="1 2">D10</strain>
    </source>
</reference>
<feature type="non-terminal residue" evidence="1">
    <location>
        <position position="187"/>
    </location>
</feature>
<dbReference type="HOGENOM" id="CLU_1450559_0_0_0"/>
<proteinExistence type="predicted"/>
<dbReference type="EMBL" id="ACIF01000233">
    <property type="protein sequence ID" value="EKA93324.1"/>
    <property type="molecule type" value="Genomic_DNA"/>
</dbReference>
<accession>K1GGW9</accession>
<gene>
    <name evidence="1" type="ORF">FPOG_02394</name>
</gene>
<sequence>MISIVLIVRKKLSLSAKRASFDVYVCKNKKCSYRLEKKKSSKHHRDKISYVYRHINLQIDGIFNIIKDSEIVSKFSFHFKKFNMDIFSKVVTIKVNLKQSNRNTVQAMKDLFGIERSHTQIANYCEYGVAFSALFNAHVPSNLSQNLIADETYIKINGKRHYVWIIYNRDKETVASYHISDMRDTKV</sequence>
<organism evidence="1 2">
    <name type="scientific">Fusobacterium periodonticum D10</name>
    <dbReference type="NCBI Taxonomy" id="620833"/>
    <lineage>
        <taxon>Bacteria</taxon>
        <taxon>Fusobacteriati</taxon>
        <taxon>Fusobacteriota</taxon>
        <taxon>Fusobacteriia</taxon>
        <taxon>Fusobacteriales</taxon>
        <taxon>Fusobacteriaceae</taxon>
        <taxon>Fusobacterium</taxon>
    </lineage>
</organism>
<evidence type="ECO:0000313" key="2">
    <source>
        <dbReference type="Proteomes" id="UP000005809"/>
    </source>
</evidence>
<evidence type="ECO:0000313" key="1">
    <source>
        <dbReference type="EMBL" id="EKA93324.1"/>
    </source>
</evidence>
<name>K1GGW9_9FUSO</name>
<dbReference type="RefSeq" id="WP_005967754.1">
    <property type="nucleotide sequence ID" value="NZ_JH815385.1"/>
</dbReference>